<protein>
    <recommendedName>
        <fullName evidence="3">Sulfotransferase family protein</fullName>
    </recommendedName>
</protein>
<reference evidence="1" key="2">
    <citation type="submission" date="2020-09" db="EMBL/GenBank/DDBJ databases">
        <authorList>
            <person name="Sun Q."/>
            <person name="Kim S."/>
        </authorList>
    </citation>
    <scope>NUCLEOTIDE SEQUENCE</scope>
    <source>
        <strain evidence="1">KCTC 23310</strain>
    </source>
</reference>
<sequence>MTLTCEVVLHLGAHRTGTTLFQHFLSSNLDFLNNVGIDILVPPATRAGLLQDIQPQDGRLLISEENLMGNMQDNVAMARLYPLATQRLRALDNLLGHCQRVMLSVRNPADWWPSAIAFSLTRGMALPEADQIQAIARSDRHWTDVVSDVRAILPNAEIVVREFNWAVDRPRQQLRQATRWEEVAGALARTRVHNPRPDRSEMDRILTERGQKPLAGLGDSYEPFDPKTRRRLTRAYLDDLAKIRGMAGVRLLSDPLGDLRQRLLAPPD</sequence>
<gene>
    <name evidence="1" type="ORF">GCM10007315_35270</name>
</gene>
<dbReference type="Proteomes" id="UP000638981">
    <property type="component" value="Unassembled WGS sequence"/>
</dbReference>
<dbReference type="Gene3D" id="3.40.50.300">
    <property type="entry name" value="P-loop containing nucleotide triphosphate hydrolases"/>
    <property type="match status" value="1"/>
</dbReference>
<dbReference type="RefSeq" id="WP_189413539.1">
    <property type="nucleotide sequence ID" value="NZ_BMYJ01000015.1"/>
</dbReference>
<name>A0A918TY06_9RHOB</name>
<dbReference type="SUPFAM" id="SSF52540">
    <property type="entry name" value="P-loop containing nucleoside triphosphate hydrolases"/>
    <property type="match status" value="1"/>
</dbReference>
<proteinExistence type="predicted"/>
<comment type="caution">
    <text evidence="1">The sequence shown here is derived from an EMBL/GenBank/DDBJ whole genome shotgun (WGS) entry which is preliminary data.</text>
</comment>
<evidence type="ECO:0008006" key="3">
    <source>
        <dbReference type="Google" id="ProtNLM"/>
    </source>
</evidence>
<dbReference type="EMBL" id="BMYJ01000015">
    <property type="protein sequence ID" value="GHC67180.1"/>
    <property type="molecule type" value="Genomic_DNA"/>
</dbReference>
<accession>A0A918TY06</accession>
<reference evidence="1" key="1">
    <citation type="journal article" date="2014" name="Int. J. Syst. Evol. Microbiol.">
        <title>Complete genome sequence of Corynebacterium casei LMG S-19264T (=DSM 44701T), isolated from a smear-ripened cheese.</title>
        <authorList>
            <consortium name="US DOE Joint Genome Institute (JGI-PGF)"/>
            <person name="Walter F."/>
            <person name="Albersmeier A."/>
            <person name="Kalinowski J."/>
            <person name="Ruckert C."/>
        </authorList>
    </citation>
    <scope>NUCLEOTIDE SEQUENCE</scope>
    <source>
        <strain evidence="1">KCTC 23310</strain>
    </source>
</reference>
<evidence type="ECO:0000313" key="2">
    <source>
        <dbReference type="Proteomes" id="UP000638981"/>
    </source>
</evidence>
<keyword evidence="2" id="KW-1185">Reference proteome</keyword>
<dbReference type="InterPro" id="IPR027417">
    <property type="entry name" value="P-loop_NTPase"/>
</dbReference>
<evidence type="ECO:0000313" key="1">
    <source>
        <dbReference type="EMBL" id="GHC67180.1"/>
    </source>
</evidence>
<dbReference type="AlphaFoldDB" id="A0A918TY06"/>
<organism evidence="1 2">
    <name type="scientific">Neogemmobacter tilapiae</name>
    <dbReference type="NCBI Taxonomy" id="875041"/>
    <lineage>
        <taxon>Bacteria</taxon>
        <taxon>Pseudomonadati</taxon>
        <taxon>Pseudomonadota</taxon>
        <taxon>Alphaproteobacteria</taxon>
        <taxon>Rhodobacterales</taxon>
        <taxon>Paracoccaceae</taxon>
        <taxon>Neogemmobacter</taxon>
    </lineage>
</organism>